<protein>
    <submittedName>
        <fullName evidence="2">Uncharacterized protein</fullName>
    </submittedName>
</protein>
<dbReference type="AlphaFoldDB" id="A0A1B9IC64"/>
<gene>
    <name evidence="2" type="ORF">I206_00556</name>
</gene>
<accession>A0A1B9IC64</accession>
<dbReference type="EMBL" id="KI894007">
    <property type="protein sequence ID" value="OCF53255.1"/>
    <property type="molecule type" value="Genomic_DNA"/>
</dbReference>
<evidence type="ECO:0000313" key="2">
    <source>
        <dbReference type="EMBL" id="OCF53255.1"/>
    </source>
</evidence>
<name>A0A1B9IC64_9TREE</name>
<dbReference type="STRING" id="1296096.A0A1B9IC64"/>
<dbReference type="OrthoDB" id="284473at2759"/>
<proteinExistence type="predicted"/>
<feature type="region of interest" description="Disordered" evidence="1">
    <location>
        <begin position="61"/>
        <end position="81"/>
    </location>
</feature>
<evidence type="ECO:0000256" key="1">
    <source>
        <dbReference type="SAM" id="MobiDB-lite"/>
    </source>
</evidence>
<reference evidence="2" key="2">
    <citation type="submission" date="2016-07" db="EMBL/GenBank/DDBJ databases">
        <title>Evolution of pathogenesis and genome organization in the Tremellales.</title>
        <authorList>
            <person name="Cuomo C."/>
            <person name="Litvintseva A."/>
            <person name="Heitman J."/>
            <person name="Chen Y."/>
            <person name="Sun S."/>
            <person name="Springer D."/>
            <person name="Dromer F."/>
            <person name="Young S."/>
            <person name="Zeng Q."/>
            <person name="Chapman S."/>
            <person name="Gujja S."/>
            <person name="Saif S."/>
            <person name="Birren B."/>
        </authorList>
    </citation>
    <scope>NUCLEOTIDE SEQUENCE</scope>
    <source>
        <strain evidence="2">CBS 10737</strain>
    </source>
</reference>
<sequence length="106" mass="11241">MSATANLIALLNEYADNIPGFKERVGGDYARGHKEATGGIIAKAEYDLLLEEMGVPQPGATVKSEAGVVNSPSPKKSKAKIIDPKQAGGGLDKFFKVKPKLETKVE</sequence>
<reference evidence="2" key="1">
    <citation type="submission" date="2013-07" db="EMBL/GenBank/DDBJ databases">
        <title>The Genome Sequence of Cryptococcus pinus CBS10737.</title>
        <authorList>
            <consortium name="The Broad Institute Genome Sequencing Platform"/>
            <person name="Cuomo C."/>
            <person name="Litvintseva A."/>
            <person name="Chen Y."/>
            <person name="Heitman J."/>
            <person name="Sun S."/>
            <person name="Springer D."/>
            <person name="Dromer F."/>
            <person name="Young S.K."/>
            <person name="Zeng Q."/>
            <person name="Gargeya S."/>
            <person name="Fitzgerald M."/>
            <person name="Abouelleil A."/>
            <person name="Alvarado L."/>
            <person name="Berlin A.M."/>
            <person name="Chapman S.B."/>
            <person name="Dewar J."/>
            <person name="Goldberg J."/>
            <person name="Griggs A."/>
            <person name="Gujja S."/>
            <person name="Hansen M."/>
            <person name="Howarth C."/>
            <person name="Imamovic A."/>
            <person name="Larimer J."/>
            <person name="McCowan C."/>
            <person name="Murphy C."/>
            <person name="Pearson M."/>
            <person name="Priest M."/>
            <person name="Roberts A."/>
            <person name="Saif S."/>
            <person name="Shea T."/>
            <person name="Sykes S."/>
            <person name="Wortman J."/>
            <person name="Nusbaum C."/>
            <person name="Birren B."/>
        </authorList>
    </citation>
    <scope>NUCLEOTIDE SEQUENCE [LARGE SCALE GENOMIC DNA]</scope>
    <source>
        <strain evidence="2">CBS 10737</strain>
    </source>
</reference>
<organism evidence="2">
    <name type="scientific">Kwoniella pini CBS 10737</name>
    <dbReference type="NCBI Taxonomy" id="1296096"/>
    <lineage>
        <taxon>Eukaryota</taxon>
        <taxon>Fungi</taxon>
        <taxon>Dikarya</taxon>
        <taxon>Basidiomycota</taxon>
        <taxon>Agaricomycotina</taxon>
        <taxon>Tremellomycetes</taxon>
        <taxon>Tremellales</taxon>
        <taxon>Cryptococcaceae</taxon>
        <taxon>Kwoniella</taxon>
    </lineage>
</organism>